<dbReference type="GO" id="GO:0042597">
    <property type="term" value="C:periplasmic space"/>
    <property type="evidence" value="ECO:0007669"/>
    <property type="project" value="UniProtKB-SubCell"/>
</dbReference>
<accession>A0AB39VT40</accession>
<evidence type="ECO:0000256" key="1">
    <source>
        <dbReference type="ARBA" id="ARBA00004418"/>
    </source>
</evidence>
<dbReference type="EMBL" id="CP165628">
    <property type="protein sequence ID" value="XDU73560.1"/>
    <property type="molecule type" value="Genomic_DNA"/>
</dbReference>
<dbReference type="RefSeq" id="WP_369789964.1">
    <property type="nucleotide sequence ID" value="NZ_CP165628.1"/>
</dbReference>
<sequence length="316" mass="33614">MSSNPLALPTLRLNQGDASEARVYYCAHFIAESLGFFTRAGVKIEFTSAQSGGHTIQGGQVPAVIAGEADLTIGGPMVIMKNHEENGPLLKCFCAAVAGNPWYLAAASAQPDFSFASLRGCTVIDVGNVGTATLCFRWLLRQQGIGENELELIPGSGNPQQDFAAVAAGEIDYALHSLHALAPTIASGQLAVVQSLSAATGPVPWSAYIARPEIIAAKHQAFSAFTCAIGWALNWLREQSAEQVSQVIAPFYPDYPAEGLIEAVRGYQASQTFASSTPIAEQDFRHFSDILQQAGWLKQAAPYAALVDSSLIKEQN</sequence>
<dbReference type="PANTHER" id="PTHR30024">
    <property type="entry name" value="ALIPHATIC SULFONATES-BINDING PROTEIN-RELATED"/>
    <property type="match status" value="1"/>
</dbReference>
<evidence type="ECO:0000313" key="5">
    <source>
        <dbReference type="EMBL" id="XDU73560.1"/>
    </source>
</evidence>
<organism evidence="5">
    <name type="scientific">Rouxiella sp. WC2420</name>
    <dbReference type="NCBI Taxonomy" id="3234145"/>
    <lineage>
        <taxon>Bacteria</taxon>
        <taxon>Pseudomonadati</taxon>
        <taxon>Pseudomonadota</taxon>
        <taxon>Gammaproteobacteria</taxon>
        <taxon>Enterobacterales</taxon>
        <taxon>Yersiniaceae</taxon>
        <taxon>Rouxiella</taxon>
    </lineage>
</organism>
<protein>
    <submittedName>
        <fullName evidence="5">ABC transporter substrate-binding protein</fullName>
    </submittedName>
</protein>
<dbReference type="Pfam" id="PF09084">
    <property type="entry name" value="NMT1"/>
    <property type="match status" value="1"/>
</dbReference>
<dbReference type="PANTHER" id="PTHR30024:SF47">
    <property type="entry name" value="TAURINE-BINDING PERIPLASMIC PROTEIN"/>
    <property type="match status" value="1"/>
</dbReference>
<comment type="similarity">
    <text evidence="2">Belongs to the bacterial solute-binding protein SsuA/TauA family.</text>
</comment>
<dbReference type="Gene3D" id="3.40.190.10">
    <property type="entry name" value="Periplasmic binding protein-like II"/>
    <property type="match status" value="2"/>
</dbReference>
<gene>
    <name evidence="5" type="ORF">AB3G37_05520</name>
</gene>
<evidence type="ECO:0000256" key="3">
    <source>
        <dbReference type="ARBA" id="ARBA00022729"/>
    </source>
</evidence>
<dbReference type="SUPFAM" id="SSF53850">
    <property type="entry name" value="Periplasmic binding protein-like II"/>
    <property type="match status" value="1"/>
</dbReference>
<proteinExistence type="inferred from homology"/>
<evidence type="ECO:0000256" key="2">
    <source>
        <dbReference type="ARBA" id="ARBA00010742"/>
    </source>
</evidence>
<dbReference type="InterPro" id="IPR015168">
    <property type="entry name" value="SsuA/THI5"/>
</dbReference>
<reference evidence="5" key="1">
    <citation type="submission" date="2024-07" db="EMBL/GenBank/DDBJ databases">
        <authorList>
            <person name="Biller S.J."/>
        </authorList>
    </citation>
    <scope>NUCLEOTIDE SEQUENCE</scope>
    <source>
        <strain evidence="5">WC2420</strain>
    </source>
</reference>
<keyword evidence="3" id="KW-0732">Signal</keyword>
<feature type="domain" description="SsuA/THI5-like" evidence="4">
    <location>
        <begin position="28"/>
        <end position="238"/>
    </location>
</feature>
<evidence type="ECO:0000259" key="4">
    <source>
        <dbReference type="Pfam" id="PF09084"/>
    </source>
</evidence>
<comment type="subcellular location">
    <subcellularLocation>
        <location evidence="1">Periplasm</location>
    </subcellularLocation>
</comment>
<dbReference type="AlphaFoldDB" id="A0AB39VT40"/>
<name>A0AB39VT40_9GAMM</name>